<name>A0A382VYX9_9ZZZZ</name>
<dbReference type="PANTHER" id="PTHR48111">
    <property type="entry name" value="REGULATOR OF RPOS"/>
    <property type="match status" value="1"/>
</dbReference>
<dbReference type="Pfam" id="PF00072">
    <property type="entry name" value="Response_reg"/>
    <property type="match status" value="1"/>
</dbReference>
<dbReference type="InterPro" id="IPR001789">
    <property type="entry name" value="Sig_transdc_resp-reg_receiver"/>
</dbReference>
<dbReference type="GO" id="GO:0006355">
    <property type="term" value="P:regulation of DNA-templated transcription"/>
    <property type="evidence" value="ECO:0007669"/>
    <property type="project" value="TreeGrafter"/>
</dbReference>
<evidence type="ECO:0000256" key="1">
    <source>
        <dbReference type="ARBA" id="ARBA00023125"/>
    </source>
</evidence>
<dbReference type="CDD" id="cd17532">
    <property type="entry name" value="REC_LytTR_AlgR-like"/>
    <property type="match status" value="1"/>
</dbReference>
<dbReference type="PANTHER" id="PTHR48111:SF3">
    <property type="entry name" value="TRANSCRIPTIONAL REGULATORY PROTEIN BTSR"/>
    <property type="match status" value="1"/>
</dbReference>
<dbReference type="PROSITE" id="PS50110">
    <property type="entry name" value="RESPONSE_REGULATORY"/>
    <property type="match status" value="1"/>
</dbReference>
<gene>
    <name evidence="4" type="ORF">METZ01_LOCUS404079</name>
</gene>
<dbReference type="InterPro" id="IPR011006">
    <property type="entry name" value="CheY-like_superfamily"/>
</dbReference>
<sequence>MPIRTVIVDDEPLALEELAFQLASFDDVSVIGQGSNGLEAVELIESLQPDLVMLDIQMPGMDGFQVVRKVTDRAAHVPNVVFVTAYDQYALSAFEVSAVDYLLKPIDEASLDRAIQRVRQQPQSDQDVRKQLADLIRSIEPHHEHGRSHRITIKKGSRIILTDVADIIFAHIQEGVVFVVTEEMEGMTSYRTLEDLQQDLNSQIFWRVHRGYVANIDRVSEVIPWFSGTYRLVMDDEGRHEIPLSRTQAKK</sequence>
<evidence type="ECO:0000313" key="4">
    <source>
        <dbReference type="EMBL" id="SVD51225.1"/>
    </source>
</evidence>
<evidence type="ECO:0000259" key="3">
    <source>
        <dbReference type="PROSITE" id="PS50930"/>
    </source>
</evidence>
<dbReference type="GO" id="GO:0005829">
    <property type="term" value="C:cytosol"/>
    <property type="evidence" value="ECO:0007669"/>
    <property type="project" value="TreeGrafter"/>
</dbReference>
<dbReference type="GO" id="GO:0000156">
    <property type="term" value="F:phosphorelay response regulator activity"/>
    <property type="evidence" value="ECO:0007669"/>
    <property type="project" value="TreeGrafter"/>
</dbReference>
<evidence type="ECO:0000259" key="2">
    <source>
        <dbReference type="PROSITE" id="PS50110"/>
    </source>
</evidence>
<reference evidence="4" key="1">
    <citation type="submission" date="2018-05" db="EMBL/GenBank/DDBJ databases">
        <authorList>
            <person name="Lanie J.A."/>
            <person name="Ng W.-L."/>
            <person name="Kazmierczak K.M."/>
            <person name="Andrzejewski T.M."/>
            <person name="Davidsen T.M."/>
            <person name="Wayne K.J."/>
            <person name="Tettelin H."/>
            <person name="Glass J.I."/>
            <person name="Rusch D."/>
            <person name="Podicherti R."/>
            <person name="Tsui H.-C.T."/>
            <person name="Winkler M.E."/>
        </authorList>
    </citation>
    <scope>NUCLEOTIDE SEQUENCE</scope>
</reference>
<dbReference type="EMBL" id="UINC01155399">
    <property type="protein sequence ID" value="SVD51225.1"/>
    <property type="molecule type" value="Genomic_DNA"/>
</dbReference>
<feature type="domain" description="Response regulatory" evidence="2">
    <location>
        <begin position="4"/>
        <end position="119"/>
    </location>
</feature>
<dbReference type="GO" id="GO:0032993">
    <property type="term" value="C:protein-DNA complex"/>
    <property type="evidence" value="ECO:0007669"/>
    <property type="project" value="TreeGrafter"/>
</dbReference>
<organism evidence="4">
    <name type="scientific">marine metagenome</name>
    <dbReference type="NCBI Taxonomy" id="408172"/>
    <lineage>
        <taxon>unclassified sequences</taxon>
        <taxon>metagenomes</taxon>
        <taxon>ecological metagenomes</taxon>
    </lineage>
</organism>
<protein>
    <recommendedName>
        <fullName evidence="5">Response regulatory domain-containing protein</fullName>
    </recommendedName>
</protein>
<feature type="non-terminal residue" evidence="4">
    <location>
        <position position="251"/>
    </location>
</feature>
<dbReference type="Pfam" id="PF04397">
    <property type="entry name" value="LytTR"/>
    <property type="match status" value="1"/>
</dbReference>
<dbReference type="PROSITE" id="PS50930">
    <property type="entry name" value="HTH_LYTTR"/>
    <property type="match status" value="1"/>
</dbReference>
<dbReference type="SUPFAM" id="SSF52172">
    <property type="entry name" value="CheY-like"/>
    <property type="match status" value="1"/>
</dbReference>
<dbReference type="GO" id="GO:0000976">
    <property type="term" value="F:transcription cis-regulatory region binding"/>
    <property type="evidence" value="ECO:0007669"/>
    <property type="project" value="TreeGrafter"/>
</dbReference>
<feature type="domain" description="HTH LytTR-type" evidence="3">
    <location>
        <begin position="151"/>
        <end position="251"/>
    </location>
</feature>
<dbReference type="InterPro" id="IPR039420">
    <property type="entry name" value="WalR-like"/>
</dbReference>
<dbReference type="Gene3D" id="3.40.50.2300">
    <property type="match status" value="1"/>
</dbReference>
<proteinExistence type="predicted"/>
<evidence type="ECO:0008006" key="5">
    <source>
        <dbReference type="Google" id="ProtNLM"/>
    </source>
</evidence>
<dbReference type="InterPro" id="IPR007492">
    <property type="entry name" value="LytTR_DNA-bd_dom"/>
</dbReference>
<dbReference type="Gene3D" id="2.40.50.1020">
    <property type="entry name" value="LytTr DNA-binding domain"/>
    <property type="match status" value="1"/>
</dbReference>
<accession>A0A382VYX9</accession>
<keyword evidence="1" id="KW-0238">DNA-binding</keyword>
<dbReference type="SMART" id="SM00448">
    <property type="entry name" value="REC"/>
    <property type="match status" value="1"/>
</dbReference>
<dbReference type="AlphaFoldDB" id="A0A382VYX9"/>
<dbReference type="SMART" id="SM00850">
    <property type="entry name" value="LytTR"/>
    <property type="match status" value="1"/>
</dbReference>